<feature type="region of interest" description="Disordered" evidence="1">
    <location>
        <begin position="1"/>
        <end position="99"/>
    </location>
</feature>
<dbReference type="PANTHER" id="PTHR11697">
    <property type="entry name" value="GENERAL TRANSCRIPTION FACTOR 2-RELATED ZINC FINGER PROTEIN"/>
    <property type="match status" value="1"/>
</dbReference>
<evidence type="ECO:0000256" key="1">
    <source>
        <dbReference type="SAM" id="MobiDB-lite"/>
    </source>
</evidence>
<dbReference type="SUPFAM" id="SSF53098">
    <property type="entry name" value="Ribonuclease H-like"/>
    <property type="match status" value="1"/>
</dbReference>
<evidence type="ECO:0000313" key="4">
    <source>
        <dbReference type="Proteomes" id="UP001341281"/>
    </source>
</evidence>
<feature type="domain" description="DUF4371" evidence="2">
    <location>
        <begin position="138"/>
        <end position="370"/>
    </location>
</feature>
<sequence>MKRTRTLASYFSRIPVTELNESPPPPAPNQEPEQNIPPPLESSEPEQETLFAPTAETQSIQPEPPLEEETGSNRASVPATEVNQTPLEQGVEDGASSNHVLDPEDIIADLGLRKDIDEFDPNVRDDARREVDNFGVESFTTNGFTNWKDGPKLLDDHANSIAHNKARLDYESYKNQRQSVTHAMDKGEKTGEEIYKGRLIIILGVVRFLLLQAHAFCGHDESANSSNKGNFLEMIEWYKGKDENAARLLGIAGKNHTMTSPKIQKDLCKACGEQTAKAIVKDIGDRYFAILVDEARDASIKEQMALIVRYVDAKGQVIERFLGIKNVADTTSSALKEALDGMFACYGLSMTRVRGQGYDGASSMRGEFHGLQRKILDENPHAFYIHCFAHQLQLVVVSVAKCCPSVFDFFNITTMIVNTVNASCKRRDQLSQQHHDNIVNQLDSGKLFSGRGKNQETNLVRPGDTRWGSHHKTLSRLQHMWKAVLEVLENIAEDGVGEKRTTASGLLLQMESFEFVFILHLMFQLLGITNDLSQCLQRKDQNIVQAVALIGITLDKINDVRQHGWDELFEEVKDFSVIHQIIILDMEDKLTIRGCSRGRGGQQ</sequence>
<keyword evidence="4" id="KW-1185">Reference proteome</keyword>
<dbReference type="Pfam" id="PF14291">
    <property type="entry name" value="DUF4371"/>
    <property type="match status" value="1"/>
</dbReference>
<dbReference type="AlphaFoldDB" id="A0AAQ3PGP9"/>
<dbReference type="InterPro" id="IPR025398">
    <property type="entry name" value="DUF4371"/>
</dbReference>
<organism evidence="3 4">
    <name type="scientific">Paspalum notatum var. saurae</name>
    <dbReference type="NCBI Taxonomy" id="547442"/>
    <lineage>
        <taxon>Eukaryota</taxon>
        <taxon>Viridiplantae</taxon>
        <taxon>Streptophyta</taxon>
        <taxon>Embryophyta</taxon>
        <taxon>Tracheophyta</taxon>
        <taxon>Spermatophyta</taxon>
        <taxon>Magnoliopsida</taxon>
        <taxon>Liliopsida</taxon>
        <taxon>Poales</taxon>
        <taxon>Poaceae</taxon>
        <taxon>PACMAD clade</taxon>
        <taxon>Panicoideae</taxon>
        <taxon>Andropogonodae</taxon>
        <taxon>Paspaleae</taxon>
        <taxon>Paspalinae</taxon>
        <taxon>Paspalum</taxon>
    </lineage>
</organism>
<evidence type="ECO:0000313" key="3">
    <source>
        <dbReference type="EMBL" id="WVZ50939.1"/>
    </source>
</evidence>
<dbReference type="PANTHER" id="PTHR11697:SF230">
    <property type="entry name" value="ZINC FINGER, MYM DOMAIN CONTAINING 1"/>
    <property type="match status" value="1"/>
</dbReference>
<gene>
    <name evidence="3" type="ORF">U9M48_002142</name>
</gene>
<protein>
    <recommendedName>
        <fullName evidence="2">DUF4371 domain-containing protein</fullName>
    </recommendedName>
</protein>
<dbReference type="InterPro" id="IPR055298">
    <property type="entry name" value="AtLOH3-like"/>
</dbReference>
<dbReference type="Proteomes" id="UP001341281">
    <property type="component" value="Chromosome 01"/>
</dbReference>
<dbReference type="InterPro" id="IPR012337">
    <property type="entry name" value="RNaseH-like_sf"/>
</dbReference>
<accession>A0AAQ3PGP9</accession>
<reference evidence="3 4" key="1">
    <citation type="submission" date="2024-02" db="EMBL/GenBank/DDBJ databases">
        <title>High-quality chromosome-scale genome assembly of Pensacola bahiagrass (Paspalum notatum Flugge var. saurae).</title>
        <authorList>
            <person name="Vega J.M."/>
            <person name="Podio M."/>
            <person name="Orjuela J."/>
            <person name="Siena L.A."/>
            <person name="Pessino S.C."/>
            <person name="Combes M.C."/>
            <person name="Mariac C."/>
            <person name="Albertini E."/>
            <person name="Pupilli F."/>
            <person name="Ortiz J.P.A."/>
            <person name="Leblanc O."/>
        </authorList>
    </citation>
    <scope>NUCLEOTIDE SEQUENCE [LARGE SCALE GENOMIC DNA]</scope>
    <source>
        <strain evidence="3">R1</strain>
        <tissue evidence="3">Leaf</tissue>
    </source>
</reference>
<name>A0AAQ3PGP9_PASNO</name>
<feature type="non-terminal residue" evidence="3">
    <location>
        <position position="1"/>
    </location>
</feature>
<evidence type="ECO:0000259" key="2">
    <source>
        <dbReference type="Pfam" id="PF14291"/>
    </source>
</evidence>
<feature type="compositionally biased region" description="Pro residues" evidence="1">
    <location>
        <begin position="22"/>
        <end position="40"/>
    </location>
</feature>
<dbReference type="EMBL" id="CP144745">
    <property type="protein sequence ID" value="WVZ50939.1"/>
    <property type="molecule type" value="Genomic_DNA"/>
</dbReference>
<proteinExistence type="predicted"/>